<organism evidence="5">
    <name type="scientific">Oryza punctata</name>
    <name type="common">Red rice</name>
    <dbReference type="NCBI Taxonomy" id="4537"/>
    <lineage>
        <taxon>Eukaryota</taxon>
        <taxon>Viridiplantae</taxon>
        <taxon>Streptophyta</taxon>
        <taxon>Embryophyta</taxon>
        <taxon>Tracheophyta</taxon>
        <taxon>Spermatophyta</taxon>
        <taxon>Magnoliopsida</taxon>
        <taxon>Liliopsida</taxon>
        <taxon>Poales</taxon>
        <taxon>Poaceae</taxon>
        <taxon>BOP clade</taxon>
        <taxon>Oryzoideae</taxon>
        <taxon>Oryzeae</taxon>
        <taxon>Oryzinae</taxon>
        <taxon>Oryza</taxon>
    </lineage>
</organism>
<accession>A0A0E0KEA2</accession>
<dbReference type="InterPro" id="IPR004088">
    <property type="entry name" value="KH_dom_type_1"/>
</dbReference>
<reference evidence="5" key="1">
    <citation type="submission" date="2015-04" db="UniProtKB">
        <authorList>
            <consortium name="EnsemblPlants"/>
        </authorList>
    </citation>
    <scope>IDENTIFICATION</scope>
</reference>
<evidence type="ECO:0000256" key="2">
    <source>
        <dbReference type="PROSITE-ProRule" id="PRU00117"/>
    </source>
</evidence>
<dbReference type="PANTHER" id="PTHR10288">
    <property type="entry name" value="KH DOMAIN CONTAINING RNA BINDING PROTEIN"/>
    <property type="match status" value="1"/>
</dbReference>
<sequence length="529" mass="56429">MSQVGSAPDSRGWSVLKMVGPGHRNSHGKRHSDYAENGGGKRRNPGDDTYAPGPDDTVYRYLCPSRKIGSIIGRGGEIAKQMRADTQAKIRIGESVSGCDERVITIFSSSRETNTLVDAEDKVCPAQDALFRVHEKLSIDEDIGNEESDEGLAQVTVRLLVPSDQIGCIIGKGGHIIQGIRSDTGAHIRVLSNENLPACAISGDELLQHLLASSMTHPYPVGSHLGSSSTAPVVGITPLISSYGGYKGDVAGDWPSIYQPRREESSAKEFSLRLLCAASNVGGVIGKGGGIIKQIRQESGAFIKVDSSNTEDDCIITVSAKEFFEDPVSPTINAAVHLQPRCSEKTDPESAIPSYTTRLLVSTSRIGCLIGKGGSIITEIRRTSRANIRILSKENVPKVAAEDEEMVQISGDLDVVRHALLQITTRLKANFFEREGALSGFPPVIPYHPLPVGVSEGPKYLGRDTKPLGHDYPYSSGYRGSDDIGPIDSYASYGSSQVSGGGYGGYSGRSGSSGLSGPSSFSYGKRHGY</sequence>
<keyword evidence="6" id="KW-1185">Reference proteome</keyword>
<dbReference type="Gramene" id="OPUNC03G18150.1">
    <property type="protein sequence ID" value="OPUNC03G18150.1"/>
    <property type="gene ID" value="OPUNC03G18150"/>
</dbReference>
<dbReference type="Proteomes" id="UP000026962">
    <property type="component" value="Chromosome 3"/>
</dbReference>
<dbReference type="AlphaFoldDB" id="A0A0E0KEA2"/>
<name>A0A0E0KEA2_ORYPU</name>
<dbReference type="CDD" id="cd22459">
    <property type="entry name" value="KH-I_PEPPER_rpt1_like"/>
    <property type="match status" value="1"/>
</dbReference>
<feature type="domain" description="K Homology" evidence="4">
    <location>
        <begin position="55"/>
        <end position="128"/>
    </location>
</feature>
<dbReference type="CDD" id="cd22460">
    <property type="entry name" value="KH-I_PEPPER_rpt2_like"/>
    <property type="match status" value="2"/>
</dbReference>
<feature type="compositionally biased region" description="Low complexity" evidence="3">
    <location>
        <begin position="509"/>
        <end position="523"/>
    </location>
</feature>
<feature type="region of interest" description="Disordered" evidence="3">
    <location>
        <begin position="1"/>
        <end position="53"/>
    </location>
</feature>
<feature type="domain" description="K Homology" evidence="4">
    <location>
        <begin position="268"/>
        <end position="340"/>
    </location>
</feature>
<dbReference type="GO" id="GO:0003723">
    <property type="term" value="F:RNA binding"/>
    <property type="evidence" value="ECO:0007669"/>
    <property type="project" value="UniProtKB-UniRule"/>
</dbReference>
<reference evidence="5" key="2">
    <citation type="submission" date="2018-05" db="EMBL/GenBank/DDBJ databases">
        <title>OpunRS2 (Oryza punctata Reference Sequence Version 2).</title>
        <authorList>
            <person name="Zhang J."/>
            <person name="Kudrna D."/>
            <person name="Lee S."/>
            <person name="Talag J."/>
            <person name="Welchert J."/>
            <person name="Wing R.A."/>
        </authorList>
    </citation>
    <scope>NUCLEOTIDE SEQUENCE [LARGE SCALE GENOMIC DNA]</scope>
</reference>
<dbReference type="SMART" id="SM00322">
    <property type="entry name" value="KH"/>
    <property type="match status" value="4"/>
</dbReference>
<dbReference type="PROSITE" id="PS50084">
    <property type="entry name" value="KH_TYPE_1"/>
    <property type="match status" value="4"/>
</dbReference>
<dbReference type="OMA" id="HITFENH"/>
<keyword evidence="1" id="KW-0677">Repeat</keyword>
<evidence type="ECO:0000313" key="6">
    <source>
        <dbReference type="Proteomes" id="UP000026962"/>
    </source>
</evidence>
<proteinExistence type="predicted"/>
<evidence type="ECO:0000256" key="1">
    <source>
        <dbReference type="ARBA" id="ARBA00022737"/>
    </source>
</evidence>
<keyword evidence="2" id="KW-0694">RNA-binding</keyword>
<dbReference type="STRING" id="4537.A0A0E0KEA2"/>
<protein>
    <recommendedName>
        <fullName evidence="4">K Homology domain-containing protein</fullName>
    </recommendedName>
</protein>
<dbReference type="Gene3D" id="3.30.310.210">
    <property type="match status" value="1"/>
</dbReference>
<feature type="domain" description="K Homology" evidence="4">
    <location>
        <begin position="153"/>
        <end position="212"/>
    </location>
</feature>
<dbReference type="InterPro" id="IPR036612">
    <property type="entry name" value="KH_dom_type_1_sf"/>
</dbReference>
<dbReference type="InterPro" id="IPR004087">
    <property type="entry name" value="KH_dom"/>
</dbReference>
<dbReference type="Pfam" id="PF00013">
    <property type="entry name" value="KH_1"/>
    <property type="match status" value="4"/>
</dbReference>
<dbReference type="EnsemblPlants" id="OPUNC03G18150.1">
    <property type="protein sequence ID" value="OPUNC03G18150.1"/>
    <property type="gene ID" value="OPUNC03G18150"/>
</dbReference>
<feature type="domain" description="K Homology" evidence="4">
    <location>
        <begin position="353"/>
        <end position="428"/>
    </location>
</feature>
<evidence type="ECO:0000259" key="4">
    <source>
        <dbReference type="SMART" id="SM00322"/>
    </source>
</evidence>
<dbReference type="eggNOG" id="KOG2190">
    <property type="taxonomic scope" value="Eukaryota"/>
</dbReference>
<evidence type="ECO:0000313" key="5">
    <source>
        <dbReference type="EnsemblPlants" id="OPUNC03G18150.1"/>
    </source>
</evidence>
<feature type="region of interest" description="Disordered" evidence="3">
    <location>
        <begin position="508"/>
        <end position="529"/>
    </location>
</feature>
<dbReference type="Gene3D" id="3.30.1370.10">
    <property type="entry name" value="K Homology domain, type 1"/>
    <property type="match status" value="2"/>
</dbReference>
<dbReference type="SUPFAM" id="SSF54791">
    <property type="entry name" value="Eukaryotic type KH-domain (KH-domain type I)"/>
    <property type="match status" value="4"/>
</dbReference>
<evidence type="ECO:0000256" key="3">
    <source>
        <dbReference type="SAM" id="MobiDB-lite"/>
    </source>
</evidence>